<dbReference type="RefSeq" id="WP_241760316.1">
    <property type="nucleotide sequence ID" value="NC_002689.2"/>
</dbReference>
<organism evidence="2 3">
    <name type="scientific">Thermoplasma volcanium (strain ATCC 51530 / DSM 4299 / JCM 9571 / NBRC 15438 / GSS1)</name>
    <dbReference type="NCBI Taxonomy" id="273116"/>
    <lineage>
        <taxon>Archaea</taxon>
        <taxon>Methanobacteriati</taxon>
        <taxon>Thermoplasmatota</taxon>
        <taxon>Thermoplasmata</taxon>
        <taxon>Thermoplasmatales</taxon>
        <taxon>Thermoplasmataceae</taxon>
        <taxon>Thermoplasma</taxon>
    </lineage>
</organism>
<sequence>MGTKKYEDFEKNERVNRWYLNVRARSPISADIWRRSLLRYCTINNTTPEGLLDMAQKGTLKDNFQDFTIRMIAEGRRGAYLAKVKEILHSWIRFNDIDYKIRINIPNERLNETTMDERVPTKEELSKILRMGTVRSRVSVSLMAFSGLRPEVLGNYEGTDGLTLGDIEDLDIDTLTFKNVPAKINVRNGLSKTRLKYFTFLGQEGCGYLKDYLDHRKASGEILKKESALLAPDPGNVQTAHGFLRTALIAREIRKAIRNSNLSMRPYVLRVYFATALDIAESKGSISHPWRQYIMGHKGDIEATYSTNKRLLPETIEGMRSAYLKCTKFFETEEKGIKEEDYQKMLRDSAIDTLTGAFGITLTDDQKEELRNLDTAEYQKRLGEIFKDRKADLLNNGNSQKVIPFKDVEKYIEQGWEYVRDFPGNKAIVRLPS</sequence>
<keyword evidence="3" id="KW-1185">Reference proteome</keyword>
<protein>
    <submittedName>
        <fullName evidence="2">TVG0678044 protein</fullName>
    </submittedName>
</protein>
<gene>
    <name evidence="2" type="ORF">TVG0678044</name>
</gene>
<dbReference type="HOGENOM" id="CLU_051789_0_0_2"/>
<reference evidence="2 3" key="1">
    <citation type="journal article" date="1999" name="Proc. Jpn. Acad.">
        <title>Determination of the complete genomic DNA sequence of Thermoplasma volvanium GSS1.</title>
        <authorList>
            <person name="Kawashima T."/>
            <person name="Yamamoto Y."/>
            <person name="Aramaki H."/>
            <person name="Nunoshiba T."/>
            <person name="Kawamoto T."/>
            <person name="Watanabe K."/>
            <person name="Yamazaki M."/>
            <person name="Kanehori K."/>
            <person name="Amano N."/>
            <person name="Ohya Y."/>
            <person name="Makino K."/>
            <person name="Suzuki M."/>
        </authorList>
    </citation>
    <scope>NUCLEOTIDE SEQUENCE [LARGE SCALE GENOMIC DNA]</scope>
    <source>
        <strain evidence="3">ATCC 51530 / DSM 4299 / JCM 9571 / NBRC 15438 / GSS1</strain>
    </source>
</reference>
<dbReference type="GO" id="GO:0015074">
    <property type="term" value="P:DNA integration"/>
    <property type="evidence" value="ECO:0007669"/>
    <property type="project" value="InterPro"/>
</dbReference>
<dbReference type="GO" id="GO:0006310">
    <property type="term" value="P:DNA recombination"/>
    <property type="evidence" value="ECO:0007669"/>
    <property type="project" value="UniProtKB-KW"/>
</dbReference>
<dbReference type="GeneID" id="1441784"/>
<evidence type="ECO:0000313" key="2">
    <source>
        <dbReference type="EMBL" id="BAB59819.1"/>
    </source>
</evidence>
<dbReference type="EMBL" id="BA000011">
    <property type="protein sequence ID" value="BAB59819.1"/>
    <property type="molecule type" value="Genomic_DNA"/>
</dbReference>
<dbReference type="GO" id="GO:0003677">
    <property type="term" value="F:DNA binding"/>
    <property type="evidence" value="ECO:0007669"/>
    <property type="project" value="InterPro"/>
</dbReference>
<evidence type="ECO:0000313" key="3">
    <source>
        <dbReference type="Proteomes" id="UP000001017"/>
    </source>
</evidence>
<dbReference type="Gene3D" id="1.10.443.10">
    <property type="entry name" value="Intergrase catalytic core"/>
    <property type="match status" value="1"/>
</dbReference>
<name>Q97AY2_THEVO</name>
<dbReference type="AlphaFoldDB" id="Q97AY2"/>
<dbReference type="InterPro" id="IPR013762">
    <property type="entry name" value="Integrase-like_cat_sf"/>
</dbReference>
<reference evidence="2 3" key="2">
    <citation type="journal article" date="2000" name="Proc. Natl. Acad. Sci. U.S.A.">
        <title>Archaeal adaptation to higher temperatures revealed by genomic sequence of Thermoplasma volcanium.</title>
        <authorList>
            <person name="Kawashima T."/>
            <person name="Amano N."/>
            <person name="Koike H."/>
            <person name="Makino S."/>
            <person name="Higuchi S."/>
            <person name="Kawashima-Ohya Y."/>
            <person name="Watanabe K."/>
            <person name="Yamazaki M."/>
            <person name="Kanehori K."/>
            <person name="Kawamoto T."/>
            <person name="Nunoshiba T."/>
            <person name="Yamamoto Y."/>
            <person name="Aramaki H."/>
            <person name="Makino K."/>
            <person name="Suzuki M."/>
        </authorList>
    </citation>
    <scope>NUCLEOTIDE SEQUENCE [LARGE SCALE GENOMIC DNA]</scope>
    <source>
        <strain evidence="3">ATCC 51530 / DSM 4299 / JCM 9571 / NBRC 15438 / GSS1</strain>
    </source>
</reference>
<dbReference type="SUPFAM" id="SSF56349">
    <property type="entry name" value="DNA breaking-rejoining enzymes"/>
    <property type="match status" value="1"/>
</dbReference>
<evidence type="ECO:0000256" key="1">
    <source>
        <dbReference type="ARBA" id="ARBA00023172"/>
    </source>
</evidence>
<proteinExistence type="predicted"/>
<accession>Q97AY2</accession>
<dbReference type="CDD" id="cd00397">
    <property type="entry name" value="DNA_BRE_C"/>
    <property type="match status" value="1"/>
</dbReference>
<dbReference type="InterPro" id="IPR011010">
    <property type="entry name" value="DNA_brk_join_enz"/>
</dbReference>
<dbReference type="PaxDb" id="273116-14324893"/>
<dbReference type="eggNOG" id="arCOG01241">
    <property type="taxonomic scope" value="Archaea"/>
</dbReference>
<dbReference type="Proteomes" id="UP000001017">
    <property type="component" value="Chromosome"/>
</dbReference>
<dbReference type="KEGG" id="tvo:TVG0678044"/>
<keyword evidence="1" id="KW-0233">DNA recombination</keyword>